<reference evidence="5" key="1">
    <citation type="submission" date="2017-02" db="UniProtKB">
        <authorList>
            <consortium name="WormBaseParasite"/>
        </authorList>
    </citation>
    <scope>IDENTIFICATION</scope>
</reference>
<feature type="transmembrane region" description="Helical" evidence="1">
    <location>
        <begin position="85"/>
        <end position="106"/>
    </location>
</feature>
<evidence type="ECO:0000256" key="1">
    <source>
        <dbReference type="SAM" id="Phobius"/>
    </source>
</evidence>
<sequence>MSYKLFLLLNCVFQIQRSVADDGYCQNALFGFSNSSKWCNVELEQLVDSDYKPIVRPLCMEKKLANEVFNVTCSKSVVNFASFQALYFVTGCVICILLLVALWVLIRKSASRKQPYDAVNAA</sequence>
<evidence type="ECO:0000313" key="3">
    <source>
        <dbReference type="EMBL" id="VDO00400.1"/>
    </source>
</evidence>
<accession>A0A0R3TBV3</accession>
<keyword evidence="4" id="KW-1185">Reference proteome</keyword>
<protein>
    <submittedName>
        <fullName evidence="5">SRCR domain-containing protein</fullName>
    </submittedName>
</protein>
<dbReference type="OrthoDB" id="6312385at2759"/>
<proteinExistence type="predicted"/>
<gene>
    <name evidence="3" type="ORF">HNAJ_LOCUS4540</name>
</gene>
<evidence type="ECO:0000256" key="2">
    <source>
        <dbReference type="SAM" id="SignalP"/>
    </source>
</evidence>
<feature type="chain" id="PRO_5043131757" evidence="2">
    <location>
        <begin position="21"/>
        <end position="122"/>
    </location>
</feature>
<dbReference type="AlphaFoldDB" id="A0A0R3TBV3"/>
<reference evidence="3 4" key="2">
    <citation type="submission" date="2018-11" db="EMBL/GenBank/DDBJ databases">
        <authorList>
            <consortium name="Pathogen Informatics"/>
        </authorList>
    </citation>
    <scope>NUCLEOTIDE SEQUENCE [LARGE SCALE GENOMIC DNA]</scope>
</reference>
<organism evidence="5">
    <name type="scientific">Rodentolepis nana</name>
    <name type="common">Dwarf tapeworm</name>
    <name type="synonym">Hymenolepis nana</name>
    <dbReference type="NCBI Taxonomy" id="102285"/>
    <lineage>
        <taxon>Eukaryota</taxon>
        <taxon>Metazoa</taxon>
        <taxon>Spiralia</taxon>
        <taxon>Lophotrochozoa</taxon>
        <taxon>Platyhelminthes</taxon>
        <taxon>Cestoda</taxon>
        <taxon>Eucestoda</taxon>
        <taxon>Cyclophyllidea</taxon>
        <taxon>Hymenolepididae</taxon>
        <taxon>Rodentolepis</taxon>
    </lineage>
</organism>
<name>A0A0R3TBV3_RODNA</name>
<keyword evidence="1" id="KW-0472">Membrane</keyword>
<keyword evidence="1" id="KW-0812">Transmembrane</keyword>
<keyword evidence="2" id="KW-0732">Signal</keyword>
<feature type="signal peptide" evidence="2">
    <location>
        <begin position="1"/>
        <end position="20"/>
    </location>
</feature>
<evidence type="ECO:0000313" key="5">
    <source>
        <dbReference type="WBParaSite" id="HNAJ_0000454201-mRNA-1"/>
    </source>
</evidence>
<dbReference type="Proteomes" id="UP000278807">
    <property type="component" value="Unassembled WGS sequence"/>
</dbReference>
<dbReference type="WBParaSite" id="HNAJ_0000454201-mRNA-1">
    <property type="protein sequence ID" value="HNAJ_0000454201-mRNA-1"/>
    <property type="gene ID" value="HNAJ_0000454201"/>
</dbReference>
<keyword evidence="1" id="KW-1133">Transmembrane helix</keyword>
<dbReference type="EMBL" id="UZAE01003276">
    <property type="protein sequence ID" value="VDO00400.1"/>
    <property type="molecule type" value="Genomic_DNA"/>
</dbReference>
<evidence type="ECO:0000313" key="4">
    <source>
        <dbReference type="Proteomes" id="UP000278807"/>
    </source>
</evidence>